<organism evidence="2 3">
    <name type="scientific">Hanseniaspora osmophila</name>
    <dbReference type="NCBI Taxonomy" id="56408"/>
    <lineage>
        <taxon>Eukaryota</taxon>
        <taxon>Fungi</taxon>
        <taxon>Dikarya</taxon>
        <taxon>Ascomycota</taxon>
        <taxon>Saccharomycotina</taxon>
        <taxon>Saccharomycetes</taxon>
        <taxon>Saccharomycodales</taxon>
        <taxon>Saccharomycodaceae</taxon>
        <taxon>Hanseniaspora</taxon>
    </lineage>
</organism>
<dbReference type="Gene3D" id="3.90.550.10">
    <property type="entry name" value="Spore Coat Polysaccharide Biosynthesis Protein SpsA, Chain A"/>
    <property type="match status" value="1"/>
</dbReference>
<proteinExistence type="predicted"/>
<dbReference type="PANTHER" id="PTHR11183">
    <property type="entry name" value="GLYCOGENIN SUBFAMILY MEMBER"/>
    <property type="match status" value="1"/>
</dbReference>
<protein>
    <submittedName>
        <fullName evidence="2">Glycogenin-1</fullName>
    </submittedName>
</protein>
<accession>A0A1E5RNN8</accession>
<keyword evidence="3" id="KW-1185">Reference proteome</keyword>
<evidence type="ECO:0000313" key="3">
    <source>
        <dbReference type="Proteomes" id="UP000095728"/>
    </source>
</evidence>
<feature type="compositionally biased region" description="Polar residues" evidence="1">
    <location>
        <begin position="396"/>
        <end position="427"/>
    </location>
</feature>
<dbReference type="InParanoid" id="A0A1E5RNN8"/>
<dbReference type="EMBL" id="LPNM01000005">
    <property type="protein sequence ID" value="OEJ88512.1"/>
    <property type="molecule type" value="Genomic_DNA"/>
</dbReference>
<dbReference type="STRING" id="56408.A0A1E5RNN8"/>
<sequence>MKRKVAIVNLLYLDESHESDSKIFMEYYNSCVTQAKQVQMGIVAEQLKYLSFSDNGLSQQTYNIEQILILNQSAYTFLKQCPLSLRKTTASHHNSTNVFPQSDLFEYVKALYKERVVVLPNSNIIKYKLHCWSLKHYDMVLYMDLDMYFKEFANVLDIFTQYGIDSAVQLKPDQIVASTESTWCDMFNTGLFLIVPTQKKHAELVQFAQNTESIDTKDQGLLNQYFNPYFQDSPAYATKLTATNKESSTWVRLSYCFNVMMTPRIHSNGVTSGYDAGQTFLYSIEEGWWNKNGSVNQNFNASRAQNKKLFERFVDKTKIVHFIVKPWSIGIEYLKPKDNQEYNPNDFYIQWHRVYEQNVPLEIKRYPVKAIKICALKEFVQKCDIDTHKKTETQTLKKNTARNTHTQIENQPDKIQSTAQDDSSSRASRLPGKNRLHESPSTATHCKDNSSAPPIVQPPVSRLEKAVNVVETNAKDTLFPWCQYKDYPKPTRTFD</sequence>
<name>A0A1E5RNN8_9ASCO</name>
<dbReference type="InterPro" id="IPR050587">
    <property type="entry name" value="GNT1/Glycosyltrans_8"/>
</dbReference>
<dbReference type="AlphaFoldDB" id="A0A1E5RNN8"/>
<gene>
    <name evidence="2" type="ORF">AWRI3579_g978</name>
</gene>
<reference evidence="3" key="1">
    <citation type="journal article" date="2016" name="Genome Announc.">
        <title>Genome sequences of three species of Hanseniaspora isolated from spontaneous wine fermentations.</title>
        <authorList>
            <person name="Sternes P.R."/>
            <person name="Lee D."/>
            <person name="Kutyna D.R."/>
            <person name="Borneman A.R."/>
        </authorList>
    </citation>
    <scope>NUCLEOTIDE SEQUENCE [LARGE SCALE GENOMIC DNA]</scope>
    <source>
        <strain evidence="3">AWRI3579</strain>
    </source>
</reference>
<evidence type="ECO:0000256" key="1">
    <source>
        <dbReference type="SAM" id="MobiDB-lite"/>
    </source>
</evidence>
<dbReference type="Proteomes" id="UP000095728">
    <property type="component" value="Unassembled WGS sequence"/>
</dbReference>
<comment type="caution">
    <text evidence="2">The sequence shown here is derived from an EMBL/GenBank/DDBJ whole genome shotgun (WGS) entry which is preliminary data.</text>
</comment>
<dbReference type="InterPro" id="IPR029044">
    <property type="entry name" value="Nucleotide-diphossugar_trans"/>
</dbReference>
<dbReference type="OrthoDB" id="2014201at2759"/>
<feature type="region of interest" description="Disordered" evidence="1">
    <location>
        <begin position="396"/>
        <end position="459"/>
    </location>
</feature>
<dbReference type="SUPFAM" id="SSF53448">
    <property type="entry name" value="Nucleotide-diphospho-sugar transferases"/>
    <property type="match status" value="1"/>
</dbReference>
<feature type="compositionally biased region" description="Polar residues" evidence="1">
    <location>
        <begin position="439"/>
        <end position="452"/>
    </location>
</feature>
<evidence type="ECO:0000313" key="2">
    <source>
        <dbReference type="EMBL" id="OEJ88512.1"/>
    </source>
</evidence>